<accession>A0AAV9ZMV0</accession>
<sequence length="131" mass="14930">MSTEIPPILATIRQVIHAANEADRAFDDEIEEDIEAEGKTLLEENIYDVSQLREHLLDASKGVTTKTNKEYRRLMKQCVQFLQKNKLIQADDKFFTKTPMCRRTLTKTAMRWMNTDASALGGTVLVGIVQQ</sequence>
<name>A0AAV9ZMV0_9AGAR</name>
<proteinExistence type="predicted"/>
<evidence type="ECO:0000313" key="2">
    <source>
        <dbReference type="Proteomes" id="UP001362999"/>
    </source>
</evidence>
<comment type="caution">
    <text evidence="1">The sequence shown here is derived from an EMBL/GenBank/DDBJ whole genome shotgun (WGS) entry which is preliminary data.</text>
</comment>
<keyword evidence="2" id="KW-1185">Reference proteome</keyword>
<evidence type="ECO:0000313" key="1">
    <source>
        <dbReference type="EMBL" id="KAK6987781.1"/>
    </source>
</evidence>
<gene>
    <name evidence="1" type="ORF">R3P38DRAFT_3229937</name>
</gene>
<dbReference type="Proteomes" id="UP001362999">
    <property type="component" value="Unassembled WGS sequence"/>
</dbReference>
<reference evidence="1 2" key="1">
    <citation type="journal article" date="2024" name="J Genomics">
        <title>Draft genome sequencing and assembly of Favolaschia claudopus CIRM-BRFM 2984 isolated from oak limbs.</title>
        <authorList>
            <person name="Navarro D."/>
            <person name="Drula E."/>
            <person name="Chaduli D."/>
            <person name="Cazenave R."/>
            <person name="Ahrendt S."/>
            <person name="Wang J."/>
            <person name="Lipzen A."/>
            <person name="Daum C."/>
            <person name="Barry K."/>
            <person name="Grigoriev I.V."/>
            <person name="Favel A."/>
            <person name="Rosso M.N."/>
            <person name="Martin F."/>
        </authorList>
    </citation>
    <scope>NUCLEOTIDE SEQUENCE [LARGE SCALE GENOMIC DNA]</scope>
    <source>
        <strain evidence="1 2">CIRM-BRFM 2984</strain>
    </source>
</reference>
<dbReference type="AlphaFoldDB" id="A0AAV9ZMV0"/>
<protein>
    <submittedName>
        <fullName evidence="1">Uncharacterized protein</fullName>
    </submittedName>
</protein>
<dbReference type="EMBL" id="JAWWNJ010000128">
    <property type="protein sequence ID" value="KAK6987781.1"/>
    <property type="molecule type" value="Genomic_DNA"/>
</dbReference>
<organism evidence="1 2">
    <name type="scientific">Favolaschia claudopus</name>
    <dbReference type="NCBI Taxonomy" id="2862362"/>
    <lineage>
        <taxon>Eukaryota</taxon>
        <taxon>Fungi</taxon>
        <taxon>Dikarya</taxon>
        <taxon>Basidiomycota</taxon>
        <taxon>Agaricomycotina</taxon>
        <taxon>Agaricomycetes</taxon>
        <taxon>Agaricomycetidae</taxon>
        <taxon>Agaricales</taxon>
        <taxon>Marasmiineae</taxon>
        <taxon>Mycenaceae</taxon>
        <taxon>Favolaschia</taxon>
    </lineage>
</organism>